<protein>
    <recommendedName>
        <fullName evidence="9">26S proteasome non-ATPase regulatory subunit 9</fullName>
    </recommendedName>
</protein>
<dbReference type="PANTHER" id="PTHR12651:SF1">
    <property type="entry name" value="26S PROTEASOME NON-ATPASE REGULATORY SUBUNIT 9"/>
    <property type="match status" value="1"/>
</dbReference>
<dbReference type="Pfam" id="PF18265">
    <property type="entry name" value="Nas2_N"/>
    <property type="match status" value="1"/>
</dbReference>
<feature type="compositionally biased region" description="Polar residues" evidence="4">
    <location>
        <begin position="8"/>
        <end position="32"/>
    </location>
</feature>
<accession>B7S428</accession>
<name>B7S428_PHATC</name>
<dbReference type="SUPFAM" id="SSF50156">
    <property type="entry name" value="PDZ domain-like"/>
    <property type="match status" value="1"/>
</dbReference>
<reference evidence="7 8" key="1">
    <citation type="journal article" date="2008" name="Nature">
        <title>The Phaeodactylum genome reveals the evolutionary history of diatom genomes.</title>
        <authorList>
            <person name="Bowler C."/>
            <person name="Allen A.E."/>
            <person name="Badger J.H."/>
            <person name="Grimwood J."/>
            <person name="Jabbari K."/>
            <person name="Kuo A."/>
            <person name="Maheswari U."/>
            <person name="Martens C."/>
            <person name="Maumus F."/>
            <person name="Otillar R.P."/>
            <person name="Rayko E."/>
            <person name="Salamov A."/>
            <person name="Vandepoele K."/>
            <person name="Beszteri B."/>
            <person name="Gruber A."/>
            <person name="Heijde M."/>
            <person name="Katinka M."/>
            <person name="Mock T."/>
            <person name="Valentin K."/>
            <person name="Verret F."/>
            <person name="Berges J.A."/>
            <person name="Brownlee C."/>
            <person name="Cadoret J.P."/>
            <person name="Chiovitti A."/>
            <person name="Choi C.J."/>
            <person name="Coesel S."/>
            <person name="De Martino A."/>
            <person name="Detter J.C."/>
            <person name="Durkin C."/>
            <person name="Falciatore A."/>
            <person name="Fournet J."/>
            <person name="Haruta M."/>
            <person name="Huysman M.J."/>
            <person name="Jenkins B.D."/>
            <person name="Jiroutova K."/>
            <person name="Jorgensen R.E."/>
            <person name="Joubert Y."/>
            <person name="Kaplan A."/>
            <person name="Kroger N."/>
            <person name="Kroth P.G."/>
            <person name="La Roche J."/>
            <person name="Lindquist E."/>
            <person name="Lommer M."/>
            <person name="Martin-Jezequel V."/>
            <person name="Lopez P.J."/>
            <person name="Lucas S."/>
            <person name="Mangogna M."/>
            <person name="McGinnis K."/>
            <person name="Medlin L.K."/>
            <person name="Montsant A."/>
            <person name="Oudot-Le Secq M.P."/>
            <person name="Napoli C."/>
            <person name="Obornik M."/>
            <person name="Parker M.S."/>
            <person name="Petit J.L."/>
            <person name="Porcel B.M."/>
            <person name="Poulsen N."/>
            <person name="Robison M."/>
            <person name="Rychlewski L."/>
            <person name="Rynearson T.A."/>
            <person name="Schmutz J."/>
            <person name="Shapiro H."/>
            <person name="Siaut M."/>
            <person name="Stanley M."/>
            <person name="Sussman M.R."/>
            <person name="Taylor A.R."/>
            <person name="Vardi A."/>
            <person name="von Dassow P."/>
            <person name="Vyverman W."/>
            <person name="Willis A."/>
            <person name="Wyrwicz L.S."/>
            <person name="Rokhsar D.S."/>
            <person name="Weissenbach J."/>
            <person name="Armbrust E.V."/>
            <person name="Green B.R."/>
            <person name="Van de Peer Y."/>
            <person name="Grigoriev I.V."/>
        </authorList>
    </citation>
    <scope>NUCLEOTIDE SEQUENCE [LARGE SCALE GENOMIC DNA]</scope>
    <source>
        <strain evidence="7 8">CCAP 1055/1</strain>
    </source>
</reference>
<dbReference type="PANTHER" id="PTHR12651">
    <property type="entry name" value="26S PROTEASOME NON-ATPASE REGULATORY SUBUNIT 9"/>
    <property type="match status" value="1"/>
</dbReference>
<dbReference type="FunFam" id="2.30.42.10:FF:000107">
    <property type="entry name" value="26S proteasome non-ATPase regulatory subunit 9"/>
    <property type="match status" value="1"/>
</dbReference>
<dbReference type="OrthoDB" id="72325at2759"/>
<dbReference type="Proteomes" id="UP000000759">
    <property type="component" value="Unassembled WGS sequence"/>
</dbReference>
<dbReference type="PaxDb" id="2850-Phatrdraft706"/>
<dbReference type="RefSeq" id="XP_002176325.1">
    <property type="nucleotide sequence ID" value="XM_002176289.1"/>
</dbReference>
<feature type="domain" description="Nas2 N-terminal" evidence="6">
    <location>
        <begin position="5"/>
        <end position="92"/>
    </location>
</feature>
<organism evidence="7 8">
    <name type="scientific">Phaeodactylum tricornutum (strain CCAP 1055/1)</name>
    <dbReference type="NCBI Taxonomy" id="556484"/>
    <lineage>
        <taxon>Eukaryota</taxon>
        <taxon>Sar</taxon>
        <taxon>Stramenopiles</taxon>
        <taxon>Ochrophyta</taxon>
        <taxon>Bacillariophyta</taxon>
        <taxon>Bacillariophyceae</taxon>
        <taxon>Bacillariophycidae</taxon>
        <taxon>Naviculales</taxon>
        <taxon>Phaeodactylaceae</taxon>
        <taxon>Phaeodactylum</taxon>
    </lineage>
</organism>
<evidence type="ECO:0000313" key="7">
    <source>
        <dbReference type="EMBL" id="EEC42717.1"/>
    </source>
</evidence>
<evidence type="ECO:0000256" key="1">
    <source>
        <dbReference type="ARBA" id="ARBA00005256"/>
    </source>
</evidence>
<feature type="region of interest" description="Disordered" evidence="4">
    <location>
        <begin position="101"/>
        <end position="123"/>
    </location>
</feature>
<feature type="domain" description="PDZ" evidence="5">
    <location>
        <begin position="138"/>
        <end position="185"/>
    </location>
</feature>
<evidence type="ECO:0000313" key="8">
    <source>
        <dbReference type="Proteomes" id="UP000000759"/>
    </source>
</evidence>
<evidence type="ECO:0000256" key="3">
    <source>
        <dbReference type="SAM" id="Coils"/>
    </source>
</evidence>
<dbReference type="KEGG" id="pti:PHATRDRAFT_bd706"/>
<dbReference type="InterPro" id="IPR036034">
    <property type="entry name" value="PDZ_sf"/>
</dbReference>
<sequence>MSDDLQALNAQRQAMESEAQAITNELTETPANTDGDGGPGLPMGIDTPLVDSDGFPRADIDVYRARSLRARLAEIRSDLQNLMKEIESHLQKLAVLRNPAKKEETQQEYAAPPQRVTSAPTLSDDHQNLQELKPFARINAVAVDSPAAEAGLLENDLVLQFGNITMASAVSPMNEVAELVPVAAGNRETIPVRIQRGGRSGGNTEASIEMLELALTPRPWAGRGVVGCHIVPYVETEGNSYSSE</sequence>
<dbReference type="Gene3D" id="2.30.42.10">
    <property type="match status" value="1"/>
</dbReference>
<proteinExistence type="inferred from homology"/>
<dbReference type="GO" id="GO:0005634">
    <property type="term" value="C:nucleus"/>
    <property type="evidence" value="ECO:0007669"/>
    <property type="project" value="TreeGrafter"/>
</dbReference>
<gene>
    <name evidence="7" type="ORF">PHATRDRAFT_bd706</name>
</gene>
<dbReference type="GO" id="GO:0005737">
    <property type="term" value="C:cytoplasm"/>
    <property type="evidence" value="ECO:0007669"/>
    <property type="project" value="TreeGrafter"/>
</dbReference>
<feature type="coiled-coil region" evidence="3">
    <location>
        <begin position="65"/>
        <end position="92"/>
    </location>
</feature>
<dbReference type="FunCoup" id="B7S428">
    <property type="interactions" value="309"/>
</dbReference>
<dbReference type="InParanoid" id="B7S428"/>
<dbReference type="AlphaFoldDB" id="B7S428"/>
<evidence type="ECO:0008006" key="9">
    <source>
        <dbReference type="Google" id="ProtNLM"/>
    </source>
</evidence>
<evidence type="ECO:0000259" key="6">
    <source>
        <dbReference type="Pfam" id="PF18265"/>
    </source>
</evidence>
<dbReference type="eggNOG" id="KOG3129">
    <property type="taxonomic scope" value="Eukaryota"/>
</dbReference>
<dbReference type="STRING" id="556484.B7S428"/>
<dbReference type="GeneID" id="7205067"/>
<dbReference type="Pfam" id="PF17820">
    <property type="entry name" value="PDZ_6"/>
    <property type="match status" value="1"/>
</dbReference>
<dbReference type="GO" id="GO:0070682">
    <property type="term" value="P:proteasome regulatory particle assembly"/>
    <property type="evidence" value="ECO:0007669"/>
    <property type="project" value="InterPro"/>
</dbReference>
<keyword evidence="2" id="KW-0143">Chaperone</keyword>
<dbReference type="InterPro" id="IPR041489">
    <property type="entry name" value="PDZ_6"/>
</dbReference>
<evidence type="ECO:0000256" key="2">
    <source>
        <dbReference type="ARBA" id="ARBA00023186"/>
    </source>
</evidence>
<dbReference type="Gene3D" id="6.10.140.1710">
    <property type="match status" value="1"/>
</dbReference>
<dbReference type="EMBL" id="DS999283">
    <property type="protein sequence ID" value="EEC42717.1"/>
    <property type="molecule type" value="Genomic_DNA"/>
</dbReference>
<keyword evidence="3" id="KW-0175">Coiled coil</keyword>
<feature type="region of interest" description="Disordered" evidence="4">
    <location>
        <begin position="1"/>
        <end position="43"/>
    </location>
</feature>
<evidence type="ECO:0000256" key="4">
    <source>
        <dbReference type="SAM" id="MobiDB-lite"/>
    </source>
</evidence>
<evidence type="ECO:0000259" key="5">
    <source>
        <dbReference type="Pfam" id="PF17820"/>
    </source>
</evidence>
<dbReference type="InterPro" id="IPR035269">
    <property type="entry name" value="PSMD9"/>
</dbReference>
<comment type="similarity">
    <text evidence="1">Belongs to the proteasome subunit p27 family.</text>
</comment>
<keyword evidence="8" id="KW-1185">Reference proteome</keyword>
<dbReference type="InterPro" id="IPR040815">
    <property type="entry name" value="Nas2_N"/>
</dbReference>
<reference evidence="8" key="2">
    <citation type="submission" date="2008-08" db="EMBL/GenBank/DDBJ databases">
        <authorList>
            <consortium name="Diatom Consortium"/>
            <person name="Grigoriev I."/>
            <person name="Grimwood J."/>
            <person name="Kuo A."/>
            <person name="Otillar R.P."/>
            <person name="Salamov A."/>
            <person name="Detter J.C."/>
            <person name="Lindquist E."/>
            <person name="Shapiro H."/>
            <person name="Lucas S."/>
            <person name="Glavina del Rio T."/>
            <person name="Pitluck S."/>
            <person name="Rokhsar D."/>
            <person name="Bowler C."/>
        </authorList>
    </citation>
    <scope>GENOME REANNOTATION</scope>
    <source>
        <strain evidence="8">CCAP 1055/1</strain>
    </source>
</reference>